<evidence type="ECO:0000313" key="2">
    <source>
        <dbReference type="Proteomes" id="UP000814033"/>
    </source>
</evidence>
<proteinExistence type="predicted"/>
<keyword evidence="2" id="KW-1185">Reference proteome</keyword>
<dbReference type="EMBL" id="MU276049">
    <property type="protein sequence ID" value="KAI0042751.1"/>
    <property type="molecule type" value="Genomic_DNA"/>
</dbReference>
<reference evidence="1" key="1">
    <citation type="submission" date="2021-02" db="EMBL/GenBank/DDBJ databases">
        <authorList>
            <consortium name="DOE Joint Genome Institute"/>
            <person name="Ahrendt S."/>
            <person name="Looney B.P."/>
            <person name="Miyauchi S."/>
            <person name="Morin E."/>
            <person name="Drula E."/>
            <person name="Courty P.E."/>
            <person name="Chicoki N."/>
            <person name="Fauchery L."/>
            <person name="Kohler A."/>
            <person name="Kuo A."/>
            <person name="Labutti K."/>
            <person name="Pangilinan J."/>
            <person name="Lipzen A."/>
            <person name="Riley R."/>
            <person name="Andreopoulos W."/>
            <person name="He G."/>
            <person name="Johnson J."/>
            <person name="Barry K.W."/>
            <person name="Grigoriev I.V."/>
            <person name="Nagy L."/>
            <person name="Hibbett D."/>
            <person name="Henrissat B."/>
            <person name="Matheny P.B."/>
            <person name="Labbe J."/>
            <person name="Martin F."/>
        </authorList>
    </citation>
    <scope>NUCLEOTIDE SEQUENCE</scope>
    <source>
        <strain evidence="1">FP105234-sp</strain>
    </source>
</reference>
<comment type="caution">
    <text evidence="1">The sequence shown here is derived from an EMBL/GenBank/DDBJ whole genome shotgun (WGS) entry which is preliminary data.</text>
</comment>
<gene>
    <name evidence="1" type="ORF">FA95DRAFT_534821</name>
</gene>
<sequence length="254" mass="28321">MWGMGLGMEGCSVPPPCSCSPVTVCANAQLRHATFRGDVLVVDTPTQNEPSGTPVPEDRSGRQTQRAFHRNKKRNGLHPLFRPQVTLWKDGKLHASSLVLLRTHTFGPTRFQNAPRQKCLSRDHRCAHILFCKSRLRLDHWQPVSERSIFIIATVPASRQRSEEKQKAQITDSSASQTPTPGIPGRKDASSQRYVQIALASPSTRRARPRRSTSCDPFQRGSPAEIGTDVLRAPRTSLTPGVQHEQTQARPQRK</sequence>
<accession>A0ACB8RGL5</accession>
<organism evidence="1 2">
    <name type="scientific">Auriscalpium vulgare</name>
    <dbReference type="NCBI Taxonomy" id="40419"/>
    <lineage>
        <taxon>Eukaryota</taxon>
        <taxon>Fungi</taxon>
        <taxon>Dikarya</taxon>
        <taxon>Basidiomycota</taxon>
        <taxon>Agaricomycotina</taxon>
        <taxon>Agaricomycetes</taxon>
        <taxon>Russulales</taxon>
        <taxon>Auriscalpiaceae</taxon>
        <taxon>Auriscalpium</taxon>
    </lineage>
</organism>
<name>A0ACB8RGL5_9AGAM</name>
<dbReference type="Proteomes" id="UP000814033">
    <property type="component" value="Unassembled WGS sequence"/>
</dbReference>
<evidence type="ECO:0000313" key="1">
    <source>
        <dbReference type="EMBL" id="KAI0042751.1"/>
    </source>
</evidence>
<protein>
    <submittedName>
        <fullName evidence="1">Uncharacterized protein</fullName>
    </submittedName>
</protein>
<reference evidence="1" key="2">
    <citation type="journal article" date="2022" name="New Phytol.">
        <title>Evolutionary transition to the ectomycorrhizal habit in the genomes of a hyperdiverse lineage of mushroom-forming fungi.</title>
        <authorList>
            <person name="Looney B."/>
            <person name="Miyauchi S."/>
            <person name="Morin E."/>
            <person name="Drula E."/>
            <person name="Courty P.E."/>
            <person name="Kohler A."/>
            <person name="Kuo A."/>
            <person name="LaButti K."/>
            <person name="Pangilinan J."/>
            <person name="Lipzen A."/>
            <person name="Riley R."/>
            <person name="Andreopoulos W."/>
            <person name="He G."/>
            <person name="Johnson J."/>
            <person name="Nolan M."/>
            <person name="Tritt A."/>
            <person name="Barry K.W."/>
            <person name="Grigoriev I.V."/>
            <person name="Nagy L.G."/>
            <person name="Hibbett D."/>
            <person name="Henrissat B."/>
            <person name="Matheny P.B."/>
            <person name="Labbe J."/>
            <person name="Martin F.M."/>
        </authorList>
    </citation>
    <scope>NUCLEOTIDE SEQUENCE</scope>
    <source>
        <strain evidence="1">FP105234-sp</strain>
    </source>
</reference>